<organism evidence="1">
    <name type="scientific">Pseudonocardia dioxanivorans (strain ATCC 55486 / DSM 44775 / JCM 13855 / CB1190)</name>
    <dbReference type="NCBI Taxonomy" id="675635"/>
    <lineage>
        <taxon>Bacteria</taxon>
        <taxon>Bacillati</taxon>
        <taxon>Actinomycetota</taxon>
        <taxon>Actinomycetes</taxon>
        <taxon>Pseudonocardiales</taxon>
        <taxon>Pseudonocardiaceae</taxon>
        <taxon>Pseudonocardia</taxon>
    </lineage>
</organism>
<accession>F2L702</accession>
<evidence type="ECO:0000313" key="1">
    <source>
        <dbReference type="EMBL" id="AEA28975.1"/>
    </source>
</evidence>
<reference evidence="1" key="1">
    <citation type="journal article" date="2011" name="J. Bacteriol.">
        <title>Genome sequence of the 1,4-dioxane-degrading Pseudonocardia dioxanivorans strain CB1190.</title>
        <authorList>
            <person name="Sales C.M."/>
            <person name="Mahendra S."/>
            <person name="Grostern A."/>
            <person name="Parales R.E."/>
            <person name="Goodwin L.A."/>
            <person name="Woyke T."/>
            <person name="Nolan M."/>
            <person name="Lapidus A."/>
            <person name="Chertkov O."/>
            <person name="Ovchinnikova G."/>
            <person name="Sczyrba A."/>
            <person name="Alvarez-Cohen L."/>
        </authorList>
    </citation>
    <scope>NUCLEOTIDE SEQUENCE</scope>
    <source>
        <strain evidence="1">CB1190</strain>
        <plasmid evidence="1">pPSED02</plasmid>
    </source>
</reference>
<protein>
    <submittedName>
        <fullName evidence="1">Uncharacterized protein</fullName>
    </submittedName>
</protein>
<keyword evidence="1" id="KW-0614">Plasmid</keyword>
<geneLocation type="plasmid" evidence="1">
    <name>pPSED02</name>
</geneLocation>
<sequence length="97" mass="10296">MRYPTTDDLMPQAGIRDESRPATVALSPAVDDPGITPAERQDEVRRLQLRAALVATATQIVLAMGELDADQDCSPRLIGALAEMQHAVALSRVGSAA</sequence>
<name>F2L702_PSEUX</name>
<dbReference type="AlphaFoldDB" id="F2L702"/>
<proteinExistence type="predicted"/>
<gene>
    <name evidence="1" type="ORF">Psed_6907</name>
</gene>
<dbReference type="EMBL" id="CP002596">
    <property type="protein sequence ID" value="AEA28975.1"/>
    <property type="molecule type" value="Genomic_DNA"/>
</dbReference>